<evidence type="ECO:0000313" key="1">
    <source>
        <dbReference type="EMBL" id="ACR36725.1"/>
    </source>
</evidence>
<reference evidence="1" key="2">
    <citation type="submission" date="2012-06" db="EMBL/GenBank/DDBJ databases">
        <authorList>
            <person name="Yu Y."/>
            <person name="Currie J."/>
            <person name="Lomeli R."/>
            <person name="Angelova A."/>
            <person name="Collura K."/>
            <person name="Wissotski M."/>
            <person name="Campos D."/>
            <person name="Kudrna D."/>
            <person name="Golser W."/>
            <person name="Ashely E."/>
            <person name="Descour A."/>
            <person name="Fernandes J."/>
            <person name="Soderlund C."/>
            <person name="Walbot V."/>
        </authorList>
    </citation>
    <scope>NUCLEOTIDE SEQUENCE</scope>
    <source>
        <strain evidence="1">B73</strain>
    </source>
</reference>
<dbReference type="EMBL" id="BT086372">
    <property type="protein sequence ID" value="ACR36725.1"/>
    <property type="molecule type" value="mRNA"/>
</dbReference>
<reference evidence="1" key="1">
    <citation type="journal article" date="2009" name="PLoS Genet.">
        <title>Sequencing, mapping, and analysis of 27,455 maize full-length cDNAs.</title>
        <authorList>
            <person name="Soderlund C."/>
            <person name="Descour A."/>
            <person name="Kudrna D."/>
            <person name="Bomhoff M."/>
            <person name="Boyd L."/>
            <person name="Currie J."/>
            <person name="Angelova A."/>
            <person name="Collura K."/>
            <person name="Wissotski M."/>
            <person name="Ashley E."/>
            <person name="Morrow D."/>
            <person name="Fernandes J."/>
            <person name="Walbot V."/>
            <person name="Yu Y."/>
        </authorList>
    </citation>
    <scope>NUCLEOTIDE SEQUENCE</scope>
    <source>
        <strain evidence="1">B73</strain>
    </source>
</reference>
<dbReference type="AlphaFoldDB" id="C4J6C5"/>
<organism evidence="1">
    <name type="scientific">Zea mays</name>
    <name type="common">Maize</name>
    <dbReference type="NCBI Taxonomy" id="4577"/>
    <lineage>
        <taxon>Eukaryota</taxon>
        <taxon>Viridiplantae</taxon>
        <taxon>Streptophyta</taxon>
        <taxon>Embryophyta</taxon>
        <taxon>Tracheophyta</taxon>
        <taxon>Spermatophyta</taxon>
        <taxon>Magnoliopsida</taxon>
        <taxon>Liliopsida</taxon>
        <taxon>Poales</taxon>
        <taxon>Poaceae</taxon>
        <taxon>PACMAD clade</taxon>
        <taxon>Panicoideae</taxon>
        <taxon>Andropogonodae</taxon>
        <taxon>Andropogoneae</taxon>
        <taxon>Tripsacinae</taxon>
        <taxon>Zea</taxon>
    </lineage>
</organism>
<proteinExistence type="evidence at transcript level"/>
<name>C4J6C5_MAIZE</name>
<accession>C4J6C5</accession>
<protein>
    <submittedName>
        <fullName evidence="1">Uncharacterized protein</fullName>
    </submittedName>
</protein>
<sequence>MTGTASMHDRRTYMLLDASYLHGRRFFLRQLNELLANVLAAEQRGERRRDALQPVGDVLEHLDLAVPDPAADDGVELRELGQEVVGEEAPDGDTLVDHLQQVRHRAPGAARVLGDDAAERHPAVGVHVGQRRLQHLPAHVLEVDVDAVGEVPLQRRFQVRFLFVVESIVESQLAFEQINLGCGPGAPDDVAAGELGELADEAADGARRRRHEHLLPLHRLAHLEEATVCGHAAGAQHIDVVGQGEARGVVGDLGHDHGRGRLEQRVVFPPEHAGHLVARLVLLTRRRHYLAGRVRSDPLAGQDAFDGEVRHAAPLHAVELVRVDGQVQVPDEHLAGVRRPPRHLLLHLKIGLRRGALDVVPGGDVPVHHLH</sequence>